<keyword evidence="7" id="KW-0029">Amino-acid transport</keyword>
<evidence type="ECO:0000256" key="14">
    <source>
        <dbReference type="ARBA" id="ARBA00051045"/>
    </source>
</evidence>
<dbReference type="EMBL" id="JAVRJZ010000019">
    <property type="protein sequence ID" value="KAK2708023.1"/>
    <property type="molecule type" value="Genomic_DNA"/>
</dbReference>
<name>A0AA88HAS4_ARTSF</name>
<keyword evidence="10 22" id="KW-0472">Membrane</keyword>
<evidence type="ECO:0000256" key="13">
    <source>
        <dbReference type="ARBA" id="ARBA00050768"/>
    </source>
</evidence>
<evidence type="ECO:0000256" key="22">
    <source>
        <dbReference type="PROSITE-ProRule" id="PRU00282"/>
    </source>
</evidence>
<evidence type="ECO:0000313" key="25">
    <source>
        <dbReference type="Proteomes" id="UP001187531"/>
    </source>
</evidence>
<dbReference type="GO" id="GO:0005289">
    <property type="term" value="F:high-affinity L-arginine transmembrane transporter activity"/>
    <property type="evidence" value="ECO:0007669"/>
    <property type="project" value="TreeGrafter"/>
</dbReference>
<evidence type="ECO:0000313" key="24">
    <source>
        <dbReference type="EMBL" id="KAK2708023.1"/>
    </source>
</evidence>
<dbReference type="SUPFAM" id="SSF103506">
    <property type="entry name" value="Mitochondrial carrier"/>
    <property type="match status" value="1"/>
</dbReference>
<organism evidence="24 25">
    <name type="scientific">Artemia franciscana</name>
    <name type="common">Brine shrimp</name>
    <name type="synonym">Artemia sanfranciscana</name>
    <dbReference type="NCBI Taxonomy" id="6661"/>
    <lineage>
        <taxon>Eukaryota</taxon>
        <taxon>Metazoa</taxon>
        <taxon>Ecdysozoa</taxon>
        <taxon>Arthropoda</taxon>
        <taxon>Crustacea</taxon>
        <taxon>Branchiopoda</taxon>
        <taxon>Anostraca</taxon>
        <taxon>Artemiidae</taxon>
        <taxon>Artemia</taxon>
    </lineage>
</organism>
<dbReference type="Pfam" id="PF00153">
    <property type="entry name" value="Mito_carr"/>
    <property type="match status" value="3"/>
</dbReference>
<dbReference type="PRINTS" id="PR00926">
    <property type="entry name" value="MITOCARRIER"/>
</dbReference>
<dbReference type="InterPro" id="IPR018108">
    <property type="entry name" value="MCP_transmembrane"/>
</dbReference>
<evidence type="ECO:0000256" key="19">
    <source>
        <dbReference type="ARBA" id="ARBA00078745"/>
    </source>
</evidence>
<evidence type="ECO:0000256" key="4">
    <source>
        <dbReference type="ARBA" id="ARBA00022692"/>
    </source>
</evidence>
<comment type="catalytic activity">
    <reaction evidence="11">
        <text>L-lysine(out) + L-arginine(in) = L-lysine(in) + L-arginine(out)</text>
        <dbReference type="Rhea" id="RHEA:70827"/>
        <dbReference type="ChEBI" id="CHEBI:32551"/>
        <dbReference type="ChEBI" id="CHEBI:32682"/>
    </reaction>
</comment>
<evidence type="ECO:0000256" key="1">
    <source>
        <dbReference type="ARBA" id="ARBA00004448"/>
    </source>
</evidence>
<evidence type="ECO:0000256" key="11">
    <source>
        <dbReference type="ARBA" id="ARBA00049090"/>
    </source>
</evidence>
<keyword evidence="8" id="KW-1133">Transmembrane helix</keyword>
<comment type="similarity">
    <text evidence="2 23">Belongs to the mitochondrial carrier (TC 2.A.29) family.</text>
</comment>
<keyword evidence="3 23" id="KW-0813">Transport</keyword>
<comment type="catalytic activity">
    <reaction evidence="13">
        <text>L-histidine(out) + L-arginine(in) = L-histidine(in) + L-arginine(out)</text>
        <dbReference type="Rhea" id="RHEA:71063"/>
        <dbReference type="ChEBI" id="CHEBI:32682"/>
        <dbReference type="ChEBI" id="CHEBI:57595"/>
    </reaction>
</comment>
<evidence type="ECO:0000256" key="16">
    <source>
        <dbReference type="ARBA" id="ARBA00052673"/>
    </source>
</evidence>
<comment type="subcellular location">
    <subcellularLocation>
        <location evidence="1">Mitochondrion inner membrane</location>
        <topology evidence="1">Multi-pass membrane protein</topology>
    </subcellularLocation>
</comment>
<dbReference type="AlphaFoldDB" id="A0AA88HAS4"/>
<feature type="repeat" description="Solcar" evidence="22">
    <location>
        <begin position="17"/>
        <end position="97"/>
    </location>
</feature>
<comment type="catalytic activity">
    <reaction evidence="14">
        <text>L-homoarginine(in) + L-arginine(out) = L-homoarginine(out) + L-arginine(in)</text>
        <dbReference type="Rhea" id="RHEA:72799"/>
        <dbReference type="ChEBI" id="CHEBI:32682"/>
        <dbReference type="ChEBI" id="CHEBI:143006"/>
    </reaction>
</comment>
<dbReference type="InterPro" id="IPR050567">
    <property type="entry name" value="Mitochondrial_Carrier"/>
</dbReference>
<evidence type="ECO:0000256" key="2">
    <source>
        <dbReference type="ARBA" id="ARBA00006375"/>
    </source>
</evidence>
<evidence type="ECO:0000256" key="20">
    <source>
        <dbReference type="ARBA" id="ARBA00079387"/>
    </source>
</evidence>
<feature type="repeat" description="Solcar" evidence="22">
    <location>
        <begin position="102"/>
        <end position="191"/>
    </location>
</feature>
<protein>
    <recommendedName>
        <fullName evidence="17">Mitochondrial basic amino acids transporter</fullName>
    </recommendedName>
    <alternativeName>
        <fullName evidence="21">Carnitine/acylcarnitine translocase-like</fullName>
    </alternativeName>
    <alternativeName>
        <fullName evidence="20">Mitochondrial carnitine/acylcarnitine carrier protein CACL</fullName>
    </alternativeName>
    <alternativeName>
        <fullName evidence="19">Mitochondrial ornithine transporter 3</fullName>
    </alternativeName>
    <alternativeName>
        <fullName evidence="18">Solute carrier family 25 member 29</fullName>
    </alternativeName>
</protein>
<evidence type="ECO:0000256" key="7">
    <source>
        <dbReference type="ARBA" id="ARBA00022970"/>
    </source>
</evidence>
<sequence length="385" mass="42709">MDSLLNQIKNMHWRTGTCKEYKGCAGVIIGYPLDTVKVRIQTQDPRNLRYTGTFQCLRTVVRHEGAAALFRGMTSPMAGVAGINAMIFGVYGNVNKRLSDPESIKSIATAGICAGLAQTVITSPMELVKTRLQVQSQIPGAQISEGPVDCLKKIWRSYGIRGVYQGFGITCVREIPAFGIYFAAYEVMTRQSDPSVPLSTWTMLYAGGMAGVYSWAFTYPVDMVKSRLQIDGISGKQQYSGAIDCIRKTYHSEGIRVFFRGLSATVIRAFPSNAATFAVVTWTLRLIRSENERTLDKSAIINAATPFFGASSVLGESIMRQFSRNLFLQYALIEPWETNVKMCTKAYCDGTMPKNGFTAYCGIDDSDEHMYVTPSRDDITKNLRY</sequence>
<evidence type="ECO:0000256" key="15">
    <source>
        <dbReference type="ARBA" id="ARBA00051921"/>
    </source>
</evidence>
<evidence type="ECO:0000256" key="5">
    <source>
        <dbReference type="ARBA" id="ARBA00022737"/>
    </source>
</evidence>
<dbReference type="InterPro" id="IPR002067">
    <property type="entry name" value="MCP"/>
</dbReference>
<dbReference type="FunFam" id="1.50.40.10:FF:000037">
    <property type="entry name" value="Solute carrier family 25 member 29"/>
    <property type="match status" value="1"/>
</dbReference>
<dbReference type="Gene3D" id="1.50.40.10">
    <property type="entry name" value="Mitochondrial carrier domain"/>
    <property type="match status" value="1"/>
</dbReference>
<keyword evidence="25" id="KW-1185">Reference proteome</keyword>
<proteinExistence type="inferred from homology"/>
<reference evidence="24" key="1">
    <citation type="submission" date="2023-07" db="EMBL/GenBank/DDBJ databases">
        <title>Chromosome-level genome assembly of Artemia franciscana.</title>
        <authorList>
            <person name="Jo E."/>
        </authorList>
    </citation>
    <scope>NUCLEOTIDE SEQUENCE</scope>
    <source>
        <tissue evidence="24">Whole body</tissue>
    </source>
</reference>
<evidence type="ECO:0000256" key="17">
    <source>
        <dbReference type="ARBA" id="ARBA00071763"/>
    </source>
</evidence>
<feature type="repeat" description="Solcar" evidence="22">
    <location>
        <begin position="198"/>
        <end position="286"/>
    </location>
</feature>
<comment type="catalytic activity">
    <reaction evidence="15">
        <text>L-ornithine(in) + L-arginine(out) = L-ornithine(out) + L-arginine(in)</text>
        <dbReference type="Rhea" id="RHEA:34991"/>
        <dbReference type="ChEBI" id="CHEBI:32682"/>
        <dbReference type="ChEBI" id="CHEBI:46911"/>
    </reaction>
</comment>
<keyword evidence="6" id="KW-0999">Mitochondrion inner membrane</keyword>
<keyword evidence="5" id="KW-0677">Repeat</keyword>
<evidence type="ECO:0000256" key="23">
    <source>
        <dbReference type="RuleBase" id="RU000488"/>
    </source>
</evidence>
<dbReference type="GO" id="GO:1990575">
    <property type="term" value="P:mitochondrial L-ornithine transmembrane transport"/>
    <property type="evidence" value="ECO:0007669"/>
    <property type="project" value="TreeGrafter"/>
</dbReference>
<evidence type="ECO:0000256" key="6">
    <source>
        <dbReference type="ARBA" id="ARBA00022792"/>
    </source>
</evidence>
<comment type="caution">
    <text evidence="24">The sequence shown here is derived from an EMBL/GenBank/DDBJ whole genome shotgun (WGS) entry which is preliminary data.</text>
</comment>
<evidence type="ECO:0000256" key="12">
    <source>
        <dbReference type="ARBA" id="ARBA00050592"/>
    </source>
</evidence>
<keyword evidence="4 22" id="KW-0812">Transmembrane</keyword>
<comment type="catalytic activity">
    <reaction evidence="16">
        <text>N(omega)-methyl-L-arginine(in) + L-arginine(out) = N(omega)-methyl-L-arginine(out) + L-arginine(in)</text>
        <dbReference type="Rhea" id="RHEA:72803"/>
        <dbReference type="ChEBI" id="CHEBI:32682"/>
        <dbReference type="ChEBI" id="CHEBI:114953"/>
    </reaction>
</comment>
<evidence type="ECO:0000256" key="18">
    <source>
        <dbReference type="ARBA" id="ARBA00076491"/>
    </source>
</evidence>
<evidence type="ECO:0000256" key="10">
    <source>
        <dbReference type="ARBA" id="ARBA00023136"/>
    </source>
</evidence>
<gene>
    <name evidence="24" type="ORF">QYM36_015643</name>
</gene>
<dbReference type="PROSITE" id="PS50920">
    <property type="entry name" value="SOLCAR"/>
    <property type="match status" value="3"/>
</dbReference>
<evidence type="ECO:0000256" key="9">
    <source>
        <dbReference type="ARBA" id="ARBA00023128"/>
    </source>
</evidence>
<evidence type="ECO:0000256" key="8">
    <source>
        <dbReference type="ARBA" id="ARBA00022989"/>
    </source>
</evidence>
<accession>A0AA88HAS4</accession>
<keyword evidence="9" id="KW-0496">Mitochondrion</keyword>
<comment type="catalytic activity">
    <reaction evidence="12">
        <text>L-histidine(out) = L-histidine(in)</text>
        <dbReference type="Rhea" id="RHEA:72807"/>
        <dbReference type="ChEBI" id="CHEBI:57595"/>
    </reaction>
</comment>
<dbReference type="InterPro" id="IPR023395">
    <property type="entry name" value="MCP_dom_sf"/>
</dbReference>
<dbReference type="PANTHER" id="PTHR45624">
    <property type="entry name" value="MITOCHONDRIAL BASIC AMINO ACIDS TRANSPORTER-RELATED"/>
    <property type="match status" value="1"/>
</dbReference>
<dbReference type="Proteomes" id="UP001187531">
    <property type="component" value="Unassembled WGS sequence"/>
</dbReference>
<evidence type="ECO:0000256" key="21">
    <source>
        <dbReference type="ARBA" id="ARBA00080567"/>
    </source>
</evidence>
<dbReference type="GO" id="GO:0005743">
    <property type="term" value="C:mitochondrial inner membrane"/>
    <property type="evidence" value="ECO:0007669"/>
    <property type="project" value="UniProtKB-SubCell"/>
</dbReference>
<dbReference type="PANTHER" id="PTHR45624:SF61">
    <property type="entry name" value="MITOCHONDRIAL BASIC AMINO ACIDS TRANSPORTER"/>
    <property type="match status" value="1"/>
</dbReference>
<evidence type="ECO:0000256" key="3">
    <source>
        <dbReference type="ARBA" id="ARBA00022448"/>
    </source>
</evidence>